<protein>
    <submittedName>
        <fullName evidence="1">Uncharacterized protein</fullName>
    </submittedName>
</protein>
<dbReference type="EMBL" id="AVFL01000028">
    <property type="protein sequence ID" value="EWY37308.1"/>
    <property type="molecule type" value="Genomic_DNA"/>
</dbReference>
<keyword evidence="2" id="KW-1185">Reference proteome</keyword>
<dbReference type="PATRIC" id="fig|1385369.3.peg.5680"/>
<name>W9H0N0_9PROT</name>
<accession>W9H0N0</accession>
<proteinExistence type="predicted"/>
<evidence type="ECO:0000313" key="1">
    <source>
        <dbReference type="EMBL" id="EWY37308.1"/>
    </source>
</evidence>
<organism evidence="1 2">
    <name type="scientific">Skermanella stibiiresistens SB22</name>
    <dbReference type="NCBI Taxonomy" id="1385369"/>
    <lineage>
        <taxon>Bacteria</taxon>
        <taxon>Pseudomonadati</taxon>
        <taxon>Pseudomonadota</taxon>
        <taxon>Alphaproteobacteria</taxon>
        <taxon>Rhodospirillales</taxon>
        <taxon>Azospirillaceae</taxon>
        <taxon>Skermanella</taxon>
    </lineage>
</organism>
<reference evidence="1 2" key="1">
    <citation type="submission" date="2013-08" db="EMBL/GenBank/DDBJ databases">
        <title>The genome sequence of Skermanella stibiiresistens.</title>
        <authorList>
            <person name="Zhu W."/>
            <person name="Wang G."/>
        </authorList>
    </citation>
    <scope>NUCLEOTIDE SEQUENCE [LARGE SCALE GENOMIC DNA]</scope>
    <source>
        <strain evidence="1 2">SB22</strain>
    </source>
</reference>
<comment type="caution">
    <text evidence="1">The sequence shown here is derived from an EMBL/GenBank/DDBJ whole genome shotgun (WGS) entry which is preliminary data.</text>
</comment>
<gene>
    <name evidence="1" type="ORF">N825_20705</name>
</gene>
<dbReference type="AlphaFoldDB" id="W9H0N0"/>
<dbReference type="Proteomes" id="UP000019486">
    <property type="component" value="Unassembled WGS sequence"/>
</dbReference>
<sequence length="83" mass="9583">MLTVTSGQRRWPGTVSDCFEEVPTDGWHRLNTGDGAKGPRLYDWAYLPFRGTSDRWQKGLLIRRRMGDGELTYYRPAPRKALP</sequence>
<evidence type="ECO:0000313" key="2">
    <source>
        <dbReference type="Proteomes" id="UP000019486"/>
    </source>
</evidence>